<dbReference type="Gene3D" id="3.90.550.10">
    <property type="entry name" value="Spore Coat Polysaccharide Biosynthesis Protein SpsA, Chain A"/>
    <property type="match status" value="1"/>
</dbReference>
<sequence length="128" mass="13599">PRTARRFTPGTSARTIAPDKAAVRTRAPVCVIGADIPGLSRAHIARAFTLLGRHDAVFGPAKDGGFWLVGVKRGALARPDMFGAARWSTPHALADSVAALSGWRIGFADTLADVDEPTDLRRAAALWQ</sequence>
<evidence type="ECO:0000313" key="2">
    <source>
        <dbReference type="Proteomes" id="UP000231553"/>
    </source>
</evidence>
<name>A0A2M8IZZ9_9RHOB</name>
<evidence type="ECO:0008006" key="3">
    <source>
        <dbReference type="Google" id="ProtNLM"/>
    </source>
</evidence>
<dbReference type="Pfam" id="PF09837">
    <property type="entry name" value="DUF2064"/>
    <property type="match status" value="1"/>
</dbReference>
<dbReference type="PANTHER" id="PTHR36529:SF1">
    <property type="entry name" value="GLYCOSYLTRANSFERASE"/>
    <property type="match status" value="1"/>
</dbReference>
<dbReference type="OrthoDB" id="9798250at2"/>
<dbReference type="RefSeq" id="WP_100163114.1">
    <property type="nucleotide sequence ID" value="NZ_PGTB01000058.1"/>
</dbReference>
<dbReference type="PANTHER" id="PTHR36529">
    <property type="entry name" value="SLL1095 PROTEIN"/>
    <property type="match status" value="1"/>
</dbReference>
<dbReference type="EMBL" id="PGTB01000058">
    <property type="protein sequence ID" value="PJE36078.1"/>
    <property type="molecule type" value="Genomic_DNA"/>
</dbReference>
<dbReference type="Proteomes" id="UP000231553">
    <property type="component" value="Unassembled WGS sequence"/>
</dbReference>
<organism evidence="1 2">
    <name type="scientific">Pseudooceanicola lipolyticus</name>
    <dbReference type="NCBI Taxonomy" id="2029104"/>
    <lineage>
        <taxon>Bacteria</taxon>
        <taxon>Pseudomonadati</taxon>
        <taxon>Pseudomonadota</taxon>
        <taxon>Alphaproteobacteria</taxon>
        <taxon>Rhodobacterales</taxon>
        <taxon>Paracoccaceae</taxon>
        <taxon>Pseudooceanicola</taxon>
    </lineage>
</organism>
<dbReference type="SUPFAM" id="SSF53448">
    <property type="entry name" value="Nucleotide-diphospho-sugar transferases"/>
    <property type="match status" value="1"/>
</dbReference>
<evidence type="ECO:0000313" key="1">
    <source>
        <dbReference type="EMBL" id="PJE36078.1"/>
    </source>
</evidence>
<keyword evidence="2" id="KW-1185">Reference proteome</keyword>
<dbReference type="InterPro" id="IPR018641">
    <property type="entry name" value="Trfase_1_rSAM/seldom-assoc"/>
</dbReference>
<feature type="non-terminal residue" evidence="1">
    <location>
        <position position="1"/>
    </location>
</feature>
<accession>A0A2M8IZZ9</accession>
<dbReference type="AlphaFoldDB" id="A0A2M8IZZ9"/>
<dbReference type="InterPro" id="IPR029044">
    <property type="entry name" value="Nucleotide-diphossugar_trans"/>
</dbReference>
<reference evidence="1 2" key="1">
    <citation type="journal article" date="2018" name="Int. J. Syst. Evol. Microbiol.">
        <title>Pseudooceanicola lipolyticus sp. nov., a marine alphaproteobacterium, reclassification of Oceanicola flagellatus as Pseudooceanicola flagellatus comb. nov. and emended description of the genus Pseudooceanicola.</title>
        <authorList>
            <person name="Huang M.-M."/>
            <person name="Guo L.-L."/>
            <person name="Wu Y.-H."/>
            <person name="Lai Q.-L."/>
            <person name="Shao Z.-Z."/>
            <person name="Wang C.-S."/>
            <person name="Wu M."/>
            <person name="Xu X.-W."/>
        </authorList>
    </citation>
    <scope>NUCLEOTIDE SEQUENCE [LARGE SCALE GENOMIC DNA]</scope>
    <source>
        <strain evidence="1 2">157</strain>
    </source>
</reference>
<gene>
    <name evidence="1" type="ORF">CVM52_13975</name>
</gene>
<comment type="caution">
    <text evidence="1">The sequence shown here is derived from an EMBL/GenBank/DDBJ whole genome shotgun (WGS) entry which is preliminary data.</text>
</comment>
<proteinExistence type="predicted"/>
<protein>
    <recommendedName>
        <fullName evidence="3">DUF2064 domain-containing protein</fullName>
    </recommendedName>
</protein>